<organism evidence="2 3">
    <name type="scientific">Nelumbo nucifera</name>
    <name type="common">Sacred lotus</name>
    <dbReference type="NCBI Taxonomy" id="4432"/>
    <lineage>
        <taxon>Eukaryota</taxon>
        <taxon>Viridiplantae</taxon>
        <taxon>Streptophyta</taxon>
        <taxon>Embryophyta</taxon>
        <taxon>Tracheophyta</taxon>
        <taxon>Spermatophyta</taxon>
        <taxon>Magnoliopsida</taxon>
        <taxon>Proteales</taxon>
        <taxon>Nelumbonaceae</taxon>
        <taxon>Nelumbo</taxon>
    </lineage>
</organism>
<dbReference type="FunCoup" id="A0A1U7ZH95">
    <property type="interactions" value="261"/>
</dbReference>
<evidence type="ECO:0000256" key="1">
    <source>
        <dbReference type="SAM" id="MobiDB-lite"/>
    </source>
</evidence>
<dbReference type="KEGG" id="nnu:104592976"/>
<reference evidence="3" key="1">
    <citation type="submission" date="2025-08" db="UniProtKB">
        <authorList>
            <consortium name="RefSeq"/>
        </authorList>
    </citation>
    <scope>IDENTIFICATION</scope>
</reference>
<protein>
    <submittedName>
        <fullName evidence="3">Nucleolin</fullName>
    </submittedName>
</protein>
<proteinExistence type="predicted"/>
<dbReference type="STRING" id="4432.A0A1U7ZH95"/>
<evidence type="ECO:0000313" key="2">
    <source>
        <dbReference type="Proteomes" id="UP000189703"/>
    </source>
</evidence>
<dbReference type="AlphaFoldDB" id="A0A1U7ZH95"/>
<feature type="region of interest" description="Disordered" evidence="1">
    <location>
        <begin position="100"/>
        <end position="185"/>
    </location>
</feature>
<dbReference type="eggNOG" id="ENOG502SA50">
    <property type="taxonomic scope" value="Eukaryota"/>
</dbReference>
<feature type="compositionally biased region" description="Acidic residues" evidence="1">
    <location>
        <begin position="161"/>
        <end position="174"/>
    </location>
</feature>
<keyword evidence="2" id="KW-1185">Reference proteome</keyword>
<name>A0A1U7ZH95_NELNU</name>
<dbReference type="OrthoDB" id="1935019at2759"/>
<gene>
    <name evidence="3" type="primary">LOC104592976</name>
</gene>
<accession>A0A1U7ZH95</accession>
<dbReference type="GeneID" id="104592976"/>
<evidence type="ECO:0000313" key="3">
    <source>
        <dbReference type="RefSeq" id="XP_010250862.1"/>
    </source>
</evidence>
<dbReference type="RefSeq" id="XP_010250862.1">
    <property type="nucleotide sequence ID" value="XM_010252560.2"/>
</dbReference>
<dbReference type="Proteomes" id="UP000189703">
    <property type="component" value="Unplaced"/>
</dbReference>
<feature type="compositionally biased region" description="Acidic residues" evidence="1">
    <location>
        <begin position="123"/>
        <end position="135"/>
    </location>
</feature>
<feature type="compositionally biased region" description="Low complexity" evidence="1">
    <location>
        <begin position="105"/>
        <end position="119"/>
    </location>
</feature>
<sequence>MSNKRVMSREKNRDKDEVEELLRAAEEEMLLKLSVNSHMARASSSPLDRDLAHRFEALKKPSAPPGITKVRLPPKQPIVKTKEDDELNRILGADLSARFGALKGSSSSVTESQMSSVRSDGGDGVDDKEDDEDEDGASKSEVEKLIQWAMDAARLDPSRSDDDEEEEEEEDDNDEDKRGKQQRKK</sequence>
<dbReference type="OMA" id="IQWAMDA"/>